<feature type="compositionally biased region" description="Basic and acidic residues" evidence="1">
    <location>
        <begin position="48"/>
        <end position="68"/>
    </location>
</feature>
<sequence>MFLTLFMAESQVPISPSLRRCRRIKREESFGKRKTMERHRLSFCFGRDGLRDDEKGEIGRRDSADQRG</sequence>
<gene>
    <name evidence="2" type="ORF">LITE_LOCUS5330</name>
</gene>
<accession>A0AAV0HR78</accession>
<comment type="caution">
    <text evidence="2">The sequence shown here is derived from an EMBL/GenBank/DDBJ whole genome shotgun (WGS) entry which is preliminary data.</text>
</comment>
<dbReference type="EMBL" id="CAMGYJ010000002">
    <property type="protein sequence ID" value="CAI0387068.1"/>
    <property type="molecule type" value="Genomic_DNA"/>
</dbReference>
<name>A0AAV0HR78_9ROSI</name>
<evidence type="ECO:0000313" key="2">
    <source>
        <dbReference type="EMBL" id="CAI0387068.1"/>
    </source>
</evidence>
<reference evidence="2" key="1">
    <citation type="submission" date="2022-08" db="EMBL/GenBank/DDBJ databases">
        <authorList>
            <person name="Gutierrez-Valencia J."/>
        </authorList>
    </citation>
    <scope>NUCLEOTIDE SEQUENCE</scope>
</reference>
<dbReference type="Proteomes" id="UP001154282">
    <property type="component" value="Unassembled WGS sequence"/>
</dbReference>
<feature type="region of interest" description="Disordered" evidence="1">
    <location>
        <begin position="47"/>
        <end position="68"/>
    </location>
</feature>
<protein>
    <submittedName>
        <fullName evidence="2">Uncharacterized protein</fullName>
    </submittedName>
</protein>
<evidence type="ECO:0000313" key="3">
    <source>
        <dbReference type="Proteomes" id="UP001154282"/>
    </source>
</evidence>
<keyword evidence="3" id="KW-1185">Reference proteome</keyword>
<dbReference type="AlphaFoldDB" id="A0AAV0HR78"/>
<organism evidence="2 3">
    <name type="scientific">Linum tenue</name>
    <dbReference type="NCBI Taxonomy" id="586396"/>
    <lineage>
        <taxon>Eukaryota</taxon>
        <taxon>Viridiplantae</taxon>
        <taxon>Streptophyta</taxon>
        <taxon>Embryophyta</taxon>
        <taxon>Tracheophyta</taxon>
        <taxon>Spermatophyta</taxon>
        <taxon>Magnoliopsida</taxon>
        <taxon>eudicotyledons</taxon>
        <taxon>Gunneridae</taxon>
        <taxon>Pentapetalae</taxon>
        <taxon>rosids</taxon>
        <taxon>fabids</taxon>
        <taxon>Malpighiales</taxon>
        <taxon>Linaceae</taxon>
        <taxon>Linum</taxon>
    </lineage>
</organism>
<proteinExistence type="predicted"/>
<evidence type="ECO:0000256" key="1">
    <source>
        <dbReference type="SAM" id="MobiDB-lite"/>
    </source>
</evidence>